<accession>A0A6J4JYQ7</accession>
<evidence type="ECO:0000256" key="2">
    <source>
        <dbReference type="ARBA" id="ARBA00022448"/>
    </source>
</evidence>
<evidence type="ECO:0000256" key="3">
    <source>
        <dbReference type="ARBA" id="ARBA00022660"/>
    </source>
</evidence>
<dbReference type="PANTHER" id="PTHR12219">
    <property type="entry name" value="NADH-UBIQUINONE OXIDOREDUCTASE"/>
    <property type="match status" value="1"/>
</dbReference>
<dbReference type="InterPro" id="IPR006885">
    <property type="entry name" value="NADH_UbQ_FeS_4_mit-like"/>
</dbReference>
<keyword evidence="3" id="KW-0679">Respiratory chain</keyword>
<gene>
    <name evidence="8" type="ORF">AVDCRST_MAG08-4617</name>
</gene>
<keyword evidence="4" id="KW-0809">Transit peptide</keyword>
<evidence type="ECO:0000256" key="4">
    <source>
        <dbReference type="ARBA" id="ARBA00022946"/>
    </source>
</evidence>
<proteinExistence type="predicted"/>
<organism evidence="8">
    <name type="scientific">uncultured Acetobacteraceae bacterium</name>
    <dbReference type="NCBI Taxonomy" id="169975"/>
    <lineage>
        <taxon>Bacteria</taxon>
        <taxon>Pseudomonadati</taxon>
        <taxon>Pseudomonadota</taxon>
        <taxon>Alphaproteobacteria</taxon>
        <taxon>Acetobacterales</taxon>
        <taxon>Acetobacteraceae</taxon>
        <taxon>environmental samples</taxon>
    </lineage>
</organism>
<dbReference type="PANTHER" id="PTHR12219:SF8">
    <property type="entry name" value="NADH DEHYDROGENASE [UBIQUINONE] IRON-SULFUR PROTEIN 4, MITOCHONDRIAL"/>
    <property type="match status" value="1"/>
</dbReference>
<evidence type="ECO:0000256" key="7">
    <source>
        <dbReference type="SAM" id="MobiDB-lite"/>
    </source>
</evidence>
<keyword evidence="5" id="KW-0249">Electron transport</keyword>
<keyword evidence="2" id="KW-0813">Transport</keyword>
<evidence type="ECO:0000256" key="5">
    <source>
        <dbReference type="ARBA" id="ARBA00022982"/>
    </source>
</evidence>
<dbReference type="EMBL" id="CADCTG010000377">
    <property type="protein sequence ID" value="CAA9291173.1"/>
    <property type="molecule type" value="Genomic_DNA"/>
</dbReference>
<evidence type="ECO:0000313" key="8">
    <source>
        <dbReference type="EMBL" id="CAA9291173.1"/>
    </source>
</evidence>
<keyword evidence="6" id="KW-0472">Membrane</keyword>
<dbReference type="GO" id="GO:0016020">
    <property type="term" value="C:membrane"/>
    <property type="evidence" value="ECO:0007669"/>
    <property type="project" value="UniProtKB-SubCell"/>
</dbReference>
<keyword evidence="8" id="KW-0830">Ubiquinone</keyword>
<evidence type="ECO:0000256" key="1">
    <source>
        <dbReference type="ARBA" id="ARBA00004370"/>
    </source>
</evidence>
<protein>
    <submittedName>
        <fullName evidence="8">NADH-ubiquinone oxidoreductase family protein</fullName>
    </submittedName>
</protein>
<dbReference type="GO" id="GO:0022900">
    <property type="term" value="P:electron transport chain"/>
    <property type="evidence" value="ECO:0007669"/>
    <property type="project" value="InterPro"/>
</dbReference>
<dbReference type="Gene3D" id="3.30.160.190">
    <property type="entry name" value="atu1810 like domain"/>
    <property type="match status" value="1"/>
</dbReference>
<dbReference type="InterPro" id="IPR038532">
    <property type="entry name" value="NDUFS4-like_sf"/>
</dbReference>
<evidence type="ECO:0000256" key="6">
    <source>
        <dbReference type="ARBA" id="ARBA00023136"/>
    </source>
</evidence>
<comment type="subcellular location">
    <subcellularLocation>
        <location evidence="1">Membrane</location>
    </subcellularLocation>
</comment>
<name>A0A6J4JYQ7_9PROT</name>
<dbReference type="Pfam" id="PF04800">
    <property type="entry name" value="NDUS4"/>
    <property type="match status" value="1"/>
</dbReference>
<dbReference type="AlphaFoldDB" id="A0A6J4JYQ7"/>
<reference evidence="8" key="1">
    <citation type="submission" date="2020-02" db="EMBL/GenBank/DDBJ databases">
        <authorList>
            <person name="Meier V. D."/>
        </authorList>
    </citation>
    <scope>NUCLEOTIDE SEQUENCE</scope>
    <source>
        <strain evidence="8">AVDCRST_MAG08</strain>
    </source>
</reference>
<feature type="compositionally biased region" description="Polar residues" evidence="7">
    <location>
        <begin position="9"/>
        <end position="23"/>
    </location>
</feature>
<feature type="region of interest" description="Disordered" evidence="7">
    <location>
        <begin position="1"/>
        <end position="26"/>
    </location>
</feature>
<sequence length="107" mass="12165">MAAPKQLVRISSTPPRASTQSGRARNGEWVLEFEATERQQPDPLMGWVGSGDTQNQVRLRFDTREQAVAYAEANGLAYEIEEPKPARIKPKSYADNFRFGRTENWTH</sequence>